<evidence type="ECO:0000259" key="2">
    <source>
        <dbReference type="Pfam" id="PF23155"/>
    </source>
</evidence>
<name>A0A6A6RZN9_9PLEO</name>
<organism evidence="3 4">
    <name type="scientific">Massarina eburnea CBS 473.64</name>
    <dbReference type="NCBI Taxonomy" id="1395130"/>
    <lineage>
        <taxon>Eukaryota</taxon>
        <taxon>Fungi</taxon>
        <taxon>Dikarya</taxon>
        <taxon>Ascomycota</taxon>
        <taxon>Pezizomycotina</taxon>
        <taxon>Dothideomycetes</taxon>
        <taxon>Pleosporomycetidae</taxon>
        <taxon>Pleosporales</taxon>
        <taxon>Massarineae</taxon>
        <taxon>Massarinaceae</taxon>
        <taxon>Massarina</taxon>
    </lineage>
</organism>
<evidence type="ECO:0000256" key="1">
    <source>
        <dbReference type="SAM" id="MobiDB-lite"/>
    </source>
</evidence>
<dbReference type="InterPro" id="IPR055481">
    <property type="entry name" value="DUF7053"/>
</dbReference>
<feature type="region of interest" description="Disordered" evidence="1">
    <location>
        <begin position="196"/>
        <end position="262"/>
    </location>
</feature>
<feature type="region of interest" description="Disordered" evidence="1">
    <location>
        <begin position="297"/>
        <end position="387"/>
    </location>
</feature>
<gene>
    <name evidence="3" type="ORF">P280DRAFT_469500</name>
</gene>
<dbReference type="OrthoDB" id="3246050at2759"/>
<dbReference type="PANTHER" id="PTHR38117">
    <property type="entry name" value="NACHT AND WD40 DOMAIN PROTEIN"/>
    <property type="match status" value="1"/>
</dbReference>
<accession>A0A6A6RZN9</accession>
<sequence length="387" mass="42276">MSKTSVFTSCTPLPAGITRQSVLETYHNHIEMIELNPLVVERFRCKPPNYSPAEEFHSTWYTIKDKVSYLPGGLATGSVSYHACFHDLPDGLQTHVYAPLGLDIRAKWSIGGSLPGELKGPTELGIGAPPKGLYIREDVRMKCNIMMMGFVKKTFKESHAKLVDRLVEKAHILESEAANMRLKMLKGVAPGERMGHGSIFIAPPPGYQEGQHHSVYSNGSSQSPAQSPGLSQASAVTNQSGYLSSPRQSHQPSNHRHSHSQDCDHVASLQFGISPSANAATTADEASEEDDQLTQLSYLPSTTYNPRVPVQETPRPEPRRTATYTLLPAVAYTPNPNPNPNPNPIAQRPRARTESSTYKAYQPPPTELPAEGPPVPPKNNYAAELPA</sequence>
<keyword evidence="4" id="KW-1185">Reference proteome</keyword>
<dbReference type="EMBL" id="MU006784">
    <property type="protein sequence ID" value="KAF2640790.1"/>
    <property type="molecule type" value="Genomic_DNA"/>
</dbReference>
<evidence type="ECO:0000313" key="4">
    <source>
        <dbReference type="Proteomes" id="UP000799753"/>
    </source>
</evidence>
<reference evidence="3" key="1">
    <citation type="journal article" date="2020" name="Stud. Mycol.">
        <title>101 Dothideomycetes genomes: a test case for predicting lifestyles and emergence of pathogens.</title>
        <authorList>
            <person name="Haridas S."/>
            <person name="Albert R."/>
            <person name="Binder M."/>
            <person name="Bloem J."/>
            <person name="Labutti K."/>
            <person name="Salamov A."/>
            <person name="Andreopoulos B."/>
            <person name="Baker S."/>
            <person name="Barry K."/>
            <person name="Bills G."/>
            <person name="Bluhm B."/>
            <person name="Cannon C."/>
            <person name="Castanera R."/>
            <person name="Culley D."/>
            <person name="Daum C."/>
            <person name="Ezra D."/>
            <person name="Gonzalez J."/>
            <person name="Henrissat B."/>
            <person name="Kuo A."/>
            <person name="Liang C."/>
            <person name="Lipzen A."/>
            <person name="Lutzoni F."/>
            <person name="Magnuson J."/>
            <person name="Mondo S."/>
            <person name="Nolan M."/>
            <person name="Ohm R."/>
            <person name="Pangilinan J."/>
            <person name="Park H.-J."/>
            <person name="Ramirez L."/>
            <person name="Alfaro M."/>
            <person name="Sun H."/>
            <person name="Tritt A."/>
            <person name="Yoshinaga Y."/>
            <person name="Zwiers L.-H."/>
            <person name="Turgeon B."/>
            <person name="Goodwin S."/>
            <person name="Spatafora J."/>
            <person name="Crous P."/>
            <person name="Grigoriev I."/>
        </authorList>
    </citation>
    <scope>NUCLEOTIDE SEQUENCE</scope>
    <source>
        <strain evidence="3">CBS 473.64</strain>
    </source>
</reference>
<evidence type="ECO:0000313" key="3">
    <source>
        <dbReference type="EMBL" id="KAF2640790.1"/>
    </source>
</evidence>
<proteinExistence type="predicted"/>
<feature type="domain" description="DUF7053" evidence="2">
    <location>
        <begin position="2"/>
        <end position="171"/>
    </location>
</feature>
<feature type="compositionally biased region" description="Pro residues" evidence="1">
    <location>
        <begin position="362"/>
        <end position="377"/>
    </location>
</feature>
<dbReference type="Pfam" id="PF23155">
    <property type="entry name" value="DUF7053"/>
    <property type="match status" value="1"/>
</dbReference>
<dbReference type="PANTHER" id="PTHR38117:SF2">
    <property type="entry name" value="NACHT AND WD40 DOMAIN PROTEIN"/>
    <property type="match status" value="1"/>
</dbReference>
<dbReference type="AlphaFoldDB" id="A0A6A6RZN9"/>
<feature type="compositionally biased region" description="Polar residues" evidence="1">
    <location>
        <begin position="214"/>
        <end position="252"/>
    </location>
</feature>
<dbReference type="Proteomes" id="UP000799753">
    <property type="component" value="Unassembled WGS sequence"/>
</dbReference>
<protein>
    <recommendedName>
        <fullName evidence="2">DUF7053 domain-containing protein</fullName>
    </recommendedName>
</protein>